<organism evidence="2 3">
    <name type="scientific">Stephanodiscus triporus</name>
    <dbReference type="NCBI Taxonomy" id="2934178"/>
    <lineage>
        <taxon>Eukaryota</taxon>
        <taxon>Sar</taxon>
        <taxon>Stramenopiles</taxon>
        <taxon>Ochrophyta</taxon>
        <taxon>Bacillariophyta</taxon>
        <taxon>Coscinodiscophyceae</taxon>
        <taxon>Thalassiosirophycidae</taxon>
        <taxon>Stephanodiscales</taxon>
        <taxon>Stephanodiscaceae</taxon>
        <taxon>Stephanodiscus</taxon>
    </lineage>
</organism>
<sequence>MSTKASFFPSSLSDLLERQCKLSLTANDDDIISSSASSSSSSSAWGRDRRCTPISADLRRRDFRGNLWGSSSWWEERRTPPLRRFASGAAGVAAETPPGGDVGSGSSQHDTWVQFQRSIAVAGFETGQTTKEKNLGKKNRGGKIDRKRKEREAEAEAALRGEDVTQLKGGEFPTLRYSDEETERLLAEAYAAIPPRAGKRGTLNLKRQKGRAFVKLQYAYKKKLERIGAHERRMAKRKRTNDEIKRCRSEADDVRAREREYQDMVLQRWAMMNGHGTAEAGLSNEAAS</sequence>
<keyword evidence="3" id="KW-1185">Reference proteome</keyword>
<evidence type="ECO:0000313" key="3">
    <source>
        <dbReference type="Proteomes" id="UP001530315"/>
    </source>
</evidence>
<evidence type="ECO:0008006" key="4">
    <source>
        <dbReference type="Google" id="ProtNLM"/>
    </source>
</evidence>
<accession>A0ABD3QBY6</accession>
<feature type="region of interest" description="Disordered" evidence="1">
    <location>
        <begin position="89"/>
        <end position="108"/>
    </location>
</feature>
<protein>
    <recommendedName>
        <fullName evidence="4">BZIP domain-containing protein</fullName>
    </recommendedName>
</protein>
<dbReference type="EMBL" id="JALLAZ020000357">
    <property type="protein sequence ID" value="KAL3797236.1"/>
    <property type="molecule type" value="Genomic_DNA"/>
</dbReference>
<feature type="compositionally biased region" description="Basic residues" evidence="1">
    <location>
        <begin position="136"/>
        <end position="149"/>
    </location>
</feature>
<dbReference type="Proteomes" id="UP001530315">
    <property type="component" value="Unassembled WGS sequence"/>
</dbReference>
<gene>
    <name evidence="2" type="ORF">ACHAW5_004592</name>
</gene>
<proteinExistence type="predicted"/>
<reference evidence="2 3" key="1">
    <citation type="submission" date="2024-10" db="EMBL/GenBank/DDBJ databases">
        <title>Updated reference genomes for cyclostephanoid diatoms.</title>
        <authorList>
            <person name="Roberts W.R."/>
            <person name="Alverson A.J."/>
        </authorList>
    </citation>
    <scope>NUCLEOTIDE SEQUENCE [LARGE SCALE GENOMIC DNA]</scope>
    <source>
        <strain evidence="2 3">AJA276-08</strain>
    </source>
</reference>
<evidence type="ECO:0000313" key="2">
    <source>
        <dbReference type="EMBL" id="KAL3797236.1"/>
    </source>
</evidence>
<comment type="caution">
    <text evidence="2">The sequence shown here is derived from an EMBL/GenBank/DDBJ whole genome shotgun (WGS) entry which is preliminary data.</text>
</comment>
<evidence type="ECO:0000256" key="1">
    <source>
        <dbReference type="SAM" id="MobiDB-lite"/>
    </source>
</evidence>
<dbReference type="AlphaFoldDB" id="A0ABD3QBY6"/>
<feature type="region of interest" description="Disordered" evidence="1">
    <location>
        <begin position="130"/>
        <end position="150"/>
    </location>
</feature>
<name>A0ABD3QBY6_9STRA</name>